<dbReference type="InterPro" id="IPR007267">
    <property type="entry name" value="GtrA_DPMS_TM"/>
</dbReference>
<comment type="subcellular location">
    <subcellularLocation>
        <location evidence="1">Membrane</location>
        <topology evidence="1">Multi-pass membrane protein</topology>
    </subcellularLocation>
</comment>
<proteinExistence type="inferred from homology"/>
<keyword evidence="3 6" id="KW-0812">Transmembrane</keyword>
<dbReference type="STRING" id="396323.VH98_08335"/>
<evidence type="ECO:0000313" key="9">
    <source>
        <dbReference type="Proteomes" id="UP000018418"/>
    </source>
</evidence>
<evidence type="ECO:0000256" key="3">
    <source>
        <dbReference type="ARBA" id="ARBA00022692"/>
    </source>
</evidence>
<evidence type="ECO:0000256" key="2">
    <source>
        <dbReference type="ARBA" id="ARBA00009399"/>
    </source>
</evidence>
<evidence type="ECO:0000256" key="1">
    <source>
        <dbReference type="ARBA" id="ARBA00004141"/>
    </source>
</evidence>
<keyword evidence="4 6" id="KW-1133">Transmembrane helix</keyword>
<dbReference type="GO" id="GO:0000271">
    <property type="term" value="P:polysaccharide biosynthetic process"/>
    <property type="evidence" value="ECO:0007669"/>
    <property type="project" value="InterPro"/>
</dbReference>
<feature type="transmembrane region" description="Helical" evidence="6">
    <location>
        <begin position="75"/>
        <end position="93"/>
    </location>
</feature>
<dbReference type="Pfam" id="PF04138">
    <property type="entry name" value="GtrA_DPMS_TM"/>
    <property type="match status" value="1"/>
</dbReference>
<evidence type="ECO:0000256" key="4">
    <source>
        <dbReference type="ARBA" id="ARBA00022989"/>
    </source>
</evidence>
<gene>
    <name evidence="8" type="ORF">P255_00787</name>
</gene>
<keyword evidence="5 6" id="KW-0472">Membrane</keyword>
<dbReference type="EMBL" id="AYEU01000003">
    <property type="protein sequence ID" value="ESK52628.1"/>
    <property type="molecule type" value="Genomic_DNA"/>
</dbReference>
<dbReference type="InterPro" id="IPR051401">
    <property type="entry name" value="GtrA_CellWall_Glycosyl"/>
</dbReference>
<keyword evidence="9" id="KW-1185">Reference proteome</keyword>
<evidence type="ECO:0000313" key="8">
    <source>
        <dbReference type="EMBL" id="ESK52628.1"/>
    </source>
</evidence>
<reference evidence="8 9" key="1">
    <citation type="submission" date="2013-10" db="EMBL/GenBank/DDBJ databases">
        <title>The Genome Sequence of Acinetobacter brisouii CIP 110357.</title>
        <authorList>
            <consortium name="The Broad Institute Genomics Platform"/>
            <consortium name="The Broad Institute Genome Sequencing Center for Infectious Disease"/>
            <person name="Cerqueira G."/>
            <person name="Feldgarden M."/>
            <person name="Courvalin P."/>
            <person name="Grillot-Courvalin C."/>
            <person name="Clermont D."/>
            <person name="Rocha E."/>
            <person name="Yoon E.-J."/>
            <person name="Nemec A."/>
            <person name="Young S.K."/>
            <person name="Zeng Q."/>
            <person name="Gargeya S."/>
            <person name="Fitzgerald M."/>
            <person name="Abouelleil A."/>
            <person name="Alvarado L."/>
            <person name="Berlin A.M."/>
            <person name="Chapman S.B."/>
            <person name="Gainer-Dewar J."/>
            <person name="Goldberg J."/>
            <person name="Gnerre S."/>
            <person name="Griggs A."/>
            <person name="Gujja S."/>
            <person name="Hansen M."/>
            <person name="Howarth C."/>
            <person name="Imamovic A."/>
            <person name="Ireland A."/>
            <person name="Larimer J."/>
            <person name="McCowan C."/>
            <person name="Murphy C."/>
            <person name="Pearson M."/>
            <person name="Poon T.W."/>
            <person name="Priest M."/>
            <person name="Roberts A."/>
            <person name="Saif S."/>
            <person name="Shea T."/>
            <person name="Sykes S."/>
            <person name="Wortman J."/>
            <person name="Nusbaum C."/>
            <person name="Birren B."/>
        </authorList>
    </citation>
    <scope>NUCLEOTIDE SEQUENCE [LARGE SCALE GENOMIC DNA]</scope>
    <source>
        <strain evidence="8 9">CIP 110357</strain>
    </source>
</reference>
<name>V2UDT9_9GAMM</name>
<dbReference type="Proteomes" id="UP000018418">
    <property type="component" value="Unassembled WGS sequence"/>
</dbReference>
<accession>V2UDT9</accession>
<comment type="similarity">
    <text evidence="2">Belongs to the GtrA family.</text>
</comment>
<dbReference type="PANTHER" id="PTHR38459">
    <property type="entry name" value="PROPHAGE BACTOPRENOL-LINKED GLUCOSE TRANSLOCASE HOMOLOG"/>
    <property type="match status" value="1"/>
</dbReference>
<protein>
    <recommendedName>
        <fullName evidence="7">GtrA/DPMS transmembrane domain-containing protein</fullName>
    </recommendedName>
</protein>
<feature type="transmembrane region" description="Helical" evidence="6">
    <location>
        <begin position="36"/>
        <end position="54"/>
    </location>
</feature>
<dbReference type="AlphaFoldDB" id="V2UDT9"/>
<feature type="transmembrane region" description="Helical" evidence="6">
    <location>
        <begin position="7"/>
        <end position="30"/>
    </location>
</feature>
<dbReference type="HOGENOM" id="CLU_083873_6_4_6"/>
<feature type="domain" description="GtrA/DPMS transmembrane" evidence="7">
    <location>
        <begin position="10"/>
        <end position="125"/>
    </location>
</feature>
<dbReference type="RefSeq" id="WP_004903762.1">
    <property type="nucleotide sequence ID" value="NZ_BBTI01000001.1"/>
</dbReference>
<sequence length="127" mass="14562">MLAHVLTFARFGIIGVLAALTHYAIVILLFEQMHIALAYANLIAFCLAFWVSYFGHRHFTFQAQQLSHRQTLPKFFVVATLGFGFNESLLLISHHYLNISLSILVIIAIFLTAIFTFLLNRFFAFQH</sequence>
<evidence type="ECO:0000256" key="6">
    <source>
        <dbReference type="SAM" id="Phobius"/>
    </source>
</evidence>
<feature type="transmembrane region" description="Helical" evidence="6">
    <location>
        <begin position="99"/>
        <end position="119"/>
    </location>
</feature>
<comment type="caution">
    <text evidence="8">The sequence shown here is derived from an EMBL/GenBank/DDBJ whole genome shotgun (WGS) entry which is preliminary data.</text>
</comment>
<evidence type="ECO:0000259" key="7">
    <source>
        <dbReference type="Pfam" id="PF04138"/>
    </source>
</evidence>
<dbReference type="PATRIC" id="fig|1341683.3.peg.778"/>
<evidence type="ECO:0000256" key="5">
    <source>
        <dbReference type="ARBA" id="ARBA00023136"/>
    </source>
</evidence>
<dbReference type="GO" id="GO:0005886">
    <property type="term" value="C:plasma membrane"/>
    <property type="evidence" value="ECO:0007669"/>
    <property type="project" value="TreeGrafter"/>
</dbReference>
<organism evidence="8 9">
    <name type="scientific">Acinetobacter brisouii CIP 110357</name>
    <dbReference type="NCBI Taxonomy" id="1341683"/>
    <lineage>
        <taxon>Bacteria</taxon>
        <taxon>Pseudomonadati</taxon>
        <taxon>Pseudomonadota</taxon>
        <taxon>Gammaproteobacteria</taxon>
        <taxon>Moraxellales</taxon>
        <taxon>Moraxellaceae</taxon>
        <taxon>Acinetobacter</taxon>
    </lineage>
</organism>
<dbReference type="OrthoDB" id="8562382at2"/>
<dbReference type="PANTHER" id="PTHR38459:SF1">
    <property type="entry name" value="PROPHAGE BACTOPRENOL-LINKED GLUCOSE TRANSLOCASE HOMOLOG"/>
    <property type="match status" value="1"/>
</dbReference>